<evidence type="ECO:0000256" key="1">
    <source>
        <dbReference type="ARBA" id="ARBA00022490"/>
    </source>
</evidence>
<dbReference type="Proteomes" id="UP000076276">
    <property type="component" value="Unassembled WGS sequence"/>
</dbReference>
<sequence length="201" mass="22908">MSNEMNYELNLDAAPPQEDTHEVLMQLEAIIFASDTAVSIARLKEAFQNQYTKQEIRQFLQQLSLLQHGRSIELIETAQGFRFQVRAKYRNIIVQTWPERPTRLSPSLLETLAVVAYHQPVTRADIEQIRGVTNNSQILRALFDWNWIKESGFRELPGRPALLVTTPHFLNAFGLHSLGQLPPLQDAKEAFMALDANAPKS</sequence>
<keyword evidence="6" id="KW-1185">Reference proteome</keyword>
<dbReference type="InterPro" id="IPR036390">
    <property type="entry name" value="WH_DNA-bd_sf"/>
</dbReference>
<gene>
    <name evidence="5" type="ORF">AZH43_02165</name>
</gene>
<proteinExistence type="predicted"/>
<evidence type="ECO:0000256" key="4">
    <source>
        <dbReference type="ARBA" id="ARBA00023306"/>
    </source>
</evidence>
<keyword evidence="1" id="KW-0963">Cytoplasm</keyword>
<dbReference type="GO" id="GO:0051304">
    <property type="term" value="P:chromosome separation"/>
    <property type="evidence" value="ECO:0007669"/>
    <property type="project" value="InterPro"/>
</dbReference>
<dbReference type="PANTHER" id="PTHR34298">
    <property type="entry name" value="SEGREGATION AND CONDENSATION PROTEIN B"/>
    <property type="match status" value="1"/>
</dbReference>
<keyword evidence="2" id="KW-0132">Cell division</keyword>
<dbReference type="NCBIfam" id="TIGR00281">
    <property type="entry name" value="SMC-Scp complex subunit ScpB"/>
    <property type="match status" value="1"/>
</dbReference>
<dbReference type="InterPro" id="IPR005234">
    <property type="entry name" value="ScpB_csome_segregation"/>
</dbReference>
<keyword evidence="3" id="KW-0159">Chromosome partition</keyword>
<dbReference type="GO" id="GO:0051301">
    <property type="term" value="P:cell division"/>
    <property type="evidence" value="ECO:0007669"/>
    <property type="project" value="UniProtKB-KW"/>
</dbReference>
<dbReference type="InterPro" id="IPR036388">
    <property type="entry name" value="WH-like_DNA-bd_sf"/>
</dbReference>
<reference evidence="5 6" key="1">
    <citation type="submission" date="2016-03" db="EMBL/GenBank/DDBJ databases">
        <title>Acinetobacter genomospecies 28 strain ANC 4149.</title>
        <authorList>
            <person name="Radolfova-Krizova L."/>
            <person name="Nemec A."/>
        </authorList>
    </citation>
    <scope>NUCLEOTIDE SEQUENCE [LARGE SCALE GENOMIC DNA]</scope>
    <source>
        <strain evidence="5 6">ANC 4149</strain>
    </source>
</reference>
<protein>
    <submittedName>
        <fullName evidence="5">SMC-Scp complex subunit ScpB</fullName>
    </submittedName>
</protein>
<dbReference type="SUPFAM" id="SSF46785">
    <property type="entry name" value="Winged helix' DNA-binding domain"/>
    <property type="match status" value="2"/>
</dbReference>
<name>A0A151Y0V3_9GAMM</name>
<dbReference type="EMBL" id="LUAW01000023">
    <property type="protein sequence ID" value="KYQ71675.1"/>
    <property type="molecule type" value="Genomic_DNA"/>
</dbReference>
<organism evidence="5 6">
    <name type="scientific">Acinetobacter pragensis</name>
    <dbReference type="NCBI Taxonomy" id="1806892"/>
    <lineage>
        <taxon>Bacteria</taxon>
        <taxon>Pseudomonadati</taxon>
        <taxon>Pseudomonadota</taxon>
        <taxon>Gammaproteobacteria</taxon>
        <taxon>Moraxellales</taxon>
        <taxon>Moraxellaceae</taxon>
        <taxon>Acinetobacter</taxon>
    </lineage>
</organism>
<keyword evidence="4" id="KW-0131">Cell cycle</keyword>
<evidence type="ECO:0000313" key="6">
    <source>
        <dbReference type="Proteomes" id="UP000076276"/>
    </source>
</evidence>
<dbReference type="PANTHER" id="PTHR34298:SF2">
    <property type="entry name" value="SEGREGATION AND CONDENSATION PROTEIN B"/>
    <property type="match status" value="1"/>
</dbReference>
<comment type="caution">
    <text evidence="5">The sequence shown here is derived from an EMBL/GenBank/DDBJ whole genome shotgun (WGS) entry which is preliminary data.</text>
</comment>
<dbReference type="Pfam" id="PF04079">
    <property type="entry name" value="SMC_ScpB"/>
    <property type="match status" value="1"/>
</dbReference>
<dbReference type="OrthoDB" id="9806226at2"/>
<dbReference type="PIRSF" id="PIRSF019345">
    <property type="entry name" value="ScpB"/>
    <property type="match status" value="1"/>
</dbReference>
<accession>A0A151Y0V3</accession>
<evidence type="ECO:0000256" key="3">
    <source>
        <dbReference type="ARBA" id="ARBA00022829"/>
    </source>
</evidence>
<evidence type="ECO:0000313" key="5">
    <source>
        <dbReference type="EMBL" id="KYQ71675.1"/>
    </source>
</evidence>
<dbReference type="Gene3D" id="1.10.10.10">
    <property type="entry name" value="Winged helix-like DNA-binding domain superfamily/Winged helix DNA-binding domain"/>
    <property type="match status" value="2"/>
</dbReference>
<evidence type="ECO:0000256" key="2">
    <source>
        <dbReference type="ARBA" id="ARBA00022618"/>
    </source>
</evidence>
<dbReference type="STRING" id="1806892.AZH43_02165"/>
<dbReference type="AlphaFoldDB" id="A0A151Y0V3"/>